<evidence type="ECO:0000256" key="1">
    <source>
        <dbReference type="SAM" id="MobiDB-lite"/>
    </source>
</evidence>
<proteinExistence type="predicted"/>
<comment type="caution">
    <text evidence="3">The sequence shown here is derived from an EMBL/GenBank/DDBJ whole genome shotgun (WGS) entry which is preliminary data.</text>
</comment>
<reference evidence="3 4" key="1">
    <citation type="submission" date="2019-05" db="EMBL/GenBank/DDBJ databases">
        <title>Emergence of the Ug99 lineage of the wheat stem rust pathogen through somatic hybridization.</title>
        <authorList>
            <person name="Li F."/>
            <person name="Upadhyaya N.M."/>
            <person name="Sperschneider J."/>
            <person name="Matny O."/>
            <person name="Nguyen-Phuc H."/>
            <person name="Mago R."/>
            <person name="Raley C."/>
            <person name="Miller M.E."/>
            <person name="Silverstein K.A.T."/>
            <person name="Henningsen E."/>
            <person name="Hirsch C.D."/>
            <person name="Visser B."/>
            <person name="Pretorius Z.A."/>
            <person name="Steffenson B.J."/>
            <person name="Schwessinger B."/>
            <person name="Dodds P.N."/>
            <person name="Figueroa M."/>
        </authorList>
    </citation>
    <scope>NUCLEOTIDE SEQUENCE [LARGE SCALE GENOMIC DNA]</scope>
    <source>
        <strain evidence="3 4">Ug99</strain>
    </source>
</reference>
<feature type="domain" description="No apical meristem-associated C-terminal" evidence="2">
    <location>
        <begin position="93"/>
        <end position="176"/>
    </location>
</feature>
<dbReference type="InterPro" id="IPR029466">
    <property type="entry name" value="NAM-associated_C"/>
</dbReference>
<name>A0A5B0RXJ1_PUCGR</name>
<protein>
    <recommendedName>
        <fullName evidence="2">No apical meristem-associated C-terminal domain-containing protein</fullName>
    </recommendedName>
</protein>
<dbReference type="Pfam" id="PF14303">
    <property type="entry name" value="NAM-associated"/>
    <property type="match status" value="1"/>
</dbReference>
<organism evidence="3 4">
    <name type="scientific">Puccinia graminis f. sp. tritici</name>
    <dbReference type="NCBI Taxonomy" id="56615"/>
    <lineage>
        <taxon>Eukaryota</taxon>
        <taxon>Fungi</taxon>
        <taxon>Dikarya</taxon>
        <taxon>Basidiomycota</taxon>
        <taxon>Pucciniomycotina</taxon>
        <taxon>Pucciniomycetes</taxon>
        <taxon>Pucciniales</taxon>
        <taxon>Pucciniaceae</taxon>
        <taxon>Puccinia</taxon>
    </lineage>
</organism>
<dbReference type="Proteomes" id="UP000325313">
    <property type="component" value="Unassembled WGS sequence"/>
</dbReference>
<feature type="compositionally biased region" description="Acidic residues" evidence="1">
    <location>
        <begin position="1"/>
        <end position="20"/>
    </location>
</feature>
<gene>
    <name evidence="3" type="ORF">PGTUg99_008272</name>
</gene>
<evidence type="ECO:0000313" key="3">
    <source>
        <dbReference type="EMBL" id="KAA1129909.1"/>
    </source>
</evidence>
<evidence type="ECO:0000313" key="4">
    <source>
        <dbReference type="Proteomes" id="UP000325313"/>
    </source>
</evidence>
<dbReference type="AlphaFoldDB" id="A0A5B0RXJ1"/>
<feature type="region of interest" description="Disordered" evidence="1">
    <location>
        <begin position="1"/>
        <end position="22"/>
    </location>
</feature>
<sequence>MAANEDEEHGNDEQDQDNETNQEATTFWQRIRTVYCEAVPRPIQTFTSLKKRWSNNLQPAINKFRAIVHQVKGFNKSGAHWSRAISTRATYWKKKAKTINQLAAQDQSWKQDVACAHKEITSKSKQLNDIFNHDSQSINCMSQNGTTSLELAIMTTDLNGVDDEQKEYFKLKRAAILQSLRAQGNSSTN</sequence>
<dbReference type="EMBL" id="VDEP01000117">
    <property type="protein sequence ID" value="KAA1129909.1"/>
    <property type="molecule type" value="Genomic_DNA"/>
</dbReference>
<accession>A0A5B0RXJ1</accession>
<evidence type="ECO:0000259" key="2">
    <source>
        <dbReference type="Pfam" id="PF14303"/>
    </source>
</evidence>